<organism evidence="3 4">
    <name type="scientific">Mytilus edulis</name>
    <name type="common">Blue mussel</name>
    <dbReference type="NCBI Taxonomy" id="6550"/>
    <lineage>
        <taxon>Eukaryota</taxon>
        <taxon>Metazoa</taxon>
        <taxon>Spiralia</taxon>
        <taxon>Lophotrochozoa</taxon>
        <taxon>Mollusca</taxon>
        <taxon>Bivalvia</taxon>
        <taxon>Autobranchia</taxon>
        <taxon>Pteriomorphia</taxon>
        <taxon>Mytilida</taxon>
        <taxon>Mytiloidea</taxon>
        <taxon>Mytilidae</taxon>
        <taxon>Mytilinae</taxon>
        <taxon>Mytilus</taxon>
    </lineage>
</organism>
<dbReference type="AlphaFoldDB" id="A0A8S3RWI8"/>
<evidence type="ECO:0000313" key="4">
    <source>
        <dbReference type="Proteomes" id="UP000683360"/>
    </source>
</evidence>
<feature type="domain" description="C-type lectin" evidence="2">
    <location>
        <begin position="86"/>
        <end position="212"/>
    </location>
</feature>
<protein>
    <recommendedName>
        <fullName evidence="2">C-type lectin domain-containing protein</fullName>
    </recommendedName>
</protein>
<sequence length="217" mass="25162">MEGIPKWDSMDVQGKIETAITVDTYLQCARCCQQSDACDGIFYNSTTGYCVIIEIFDGLVINNVSLGKFFRLKKNCLYSGYEYIWQLDSCIMFYYSHLTWSDSKLRCVNDNGNLLTIETARKEYILLPFLMEKFEKQGLRFWWIGGTDAAQEGIFRWINGENVTYSNWDQSQPDDSSDGIPGADCIRYLIHSMTEAAWRDYDCNDQLRSICENKMFL</sequence>
<dbReference type="PANTHER" id="PTHR22803">
    <property type="entry name" value="MANNOSE, PHOSPHOLIPASE, LECTIN RECEPTOR RELATED"/>
    <property type="match status" value="1"/>
</dbReference>
<proteinExistence type="predicted"/>
<keyword evidence="1" id="KW-1015">Disulfide bond</keyword>
<dbReference type="CDD" id="cd00037">
    <property type="entry name" value="CLECT"/>
    <property type="match status" value="1"/>
</dbReference>
<dbReference type="Gene3D" id="3.10.100.10">
    <property type="entry name" value="Mannose-Binding Protein A, subunit A"/>
    <property type="match status" value="1"/>
</dbReference>
<evidence type="ECO:0000313" key="3">
    <source>
        <dbReference type="EMBL" id="CAG2210719.1"/>
    </source>
</evidence>
<dbReference type="InterPro" id="IPR001304">
    <property type="entry name" value="C-type_lectin-like"/>
</dbReference>
<dbReference type="OrthoDB" id="6054353at2759"/>
<reference evidence="3" key="1">
    <citation type="submission" date="2021-03" db="EMBL/GenBank/DDBJ databases">
        <authorList>
            <person name="Bekaert M."/>
        </authorList>
    </citation>
    <scope>NUCLEOTIDE SEQUENCE</scope>
</reference>
<gene>
    <name evidence="3" type="ORF">MEDL_24845</name>
</gene>
<evidence type="ECO:0000259" key="2">
    <source>
        <dbReference type="PROSITE" id="PS50041"/>
    </source>
</evidence>
<dbReference type="InterPro" id="IPR016186">
    <property type="entry name" value="C-type_lectin-like/link_sf"/>
</dbReference>
<comment type="caution">
    <text evidence="3">The sequence shown here is derived from an EMBL/GenBank/DDBJ whole genome shotgun (WGS) entry which is preliminary data.</text>
</comment>
<dbReference type="InterPro" id="IPR018378">
    <property type="entry name" value="C-type_lectin_CS"/>
</dbReference>
<dbReference type="Pfam" id="PF00059">
    <property type="entry name" value="Lectin_C"/>
    <property type="match status" value="1"/>
</dbReference>
<accession>A0A8S3RWI8</accession>
<name>A0A8S3RWI8_MYTED</name>
<dbReference type="Proteomes" id="UP000683360">
    <property type="component" value="Unassembled WGS sequence"/>
</dbReference>
<dbReference type="PROSITE" id="PS50041">
    <property type="entry name" value="C_TYPE_LECTIN_2"/>
    <property type="match status" value="1"/>
</dbReference>
<dbReference type="InterPro" id="IPR016187">
    <property type="entry name" value="CTDL_fold"/>
</dbReference>
<dbReference type="SUPFAM" id="SSF56436">
    <property type="entry name" value="C-type lectin-like"/>
    <property type="match status" value="1"/>
</dbReference>
<evidence type="ECO:0000256" key="1">
    <source>
        <dbReference type="ARBA" id="ARBA00023157"/>
    </source>
</evidence>
<dbReference type="InterPro" id="IPR050111">
    <property type="entry name" value="C-type_lectin/snaclec_domain"/>
</dbReference>
<keyword evidence="4" id="KW-1185">Reference proteome</keyword>
<dbReference type="SMART" id="SM00034">
    <property type="entry name" value="CLECT"/>
    <property type="match status" value="1"/>
</dbReference>
<dbReference type="EMBL" id="CAJPWZ010001244">
    <property type="protein sequence ID" value="CAG2210719.1"/>
    <property type="molecule type" value="Genomic_DNA"/>
</dbReference>
<dbReference type="PROSITE" id="PS00615">
    <property type="entry name" value="C_TYPE_LECTIN_1"/>
    <property type="match status" value="1"/>
</dbReference>